<dbReference type="InterPro" id="IPR000276">
    <property type="entry name" value="GPCR_Rhodpsn"/>
</dbReference>
<dbReference type="GO" id="GO:0004930">
    <property type="term" value="F:G protein-coupled receptor activity"/>
    <property type="evidence" value="ECO:0007669"/>
    <property type="project" value="InterPro"/>
</dbReference>
<dbReference type="Pfam" id="PF00001">
    <property type="entry name" value="7tm_1"/>
    <property type="match status" value="1"/>
</dbReference>
<evidence type="ECO:0000256" key="5">
    <source>
        <dbReference type="SAM" id="Phobius"/>
    </source>
</evidence>
<feature type="transmembrane region" description="Helical" evidence="5">
    <location>
        <begin position="243"/>
        <end position="272"/>
    </location>
</feature>
<dbReference type="Gene3D" id="1.20.1070.10">
    <property type="entry name" value="Rhodopsin 7-helix transmembrane proteins"/>
    <property type="match status" value="1"/>
</dbReference>
<dbReference type="EMBL" id="CAJNYT010003293">
    <property type="protein sequence ID" value="CAF3546768.1"/>
    <property type="molecule type" value="Genomic_DNA"/>
</dbReference>
<feature type="domain" description="G-protein coupled receptors family 1 profile" evidence="6">
    <location>
        <begin position="39"/>
        <end position="305"/>
    </location>
</feature>
<feature type="transmembrane region" description="Helical" evidence="5">
    <location>
        <begin position="24"/>
        <end position="47"/>
    </location>
</feature>
<dbReference type="CDD" id="cd14978">
    <property type="entry name" value="7tmA_FMRFamide_R-like"/>
    <property type="match status" value="1"/>
</dbReference>
<reference evidence="7" key="1">
    <citation type="submission" date="2021-02" db="EMBL/GenBank/DDBJ databases">
        <authorList>
            <person name="Nowell W R."/>
        </authorList>
    </citation>
    <scope>NUCLEOTIDE SEQUENCE</scope>
</reference>
<dbReference type="GO" id="GO:0016020">
    <property type="term" value="C:membrane"/>
    <property type="evidence" value="ECO:0007669"/>
    <property type="project" value="UniProtKB-SubCell"/>
</dbReference>
<evidence type="ECO:0000313" key="7">
    <source>
        <dbReference type="EMBL" id="CAF3546768.1"/>
    </source>
</evidence>
<gene>
    <name evidence="7" type="ORF">GRG538_LOCUS20033</name>
    <name evidence="8" type="ORF">QYT958_LOCUS7377</name>
</gene>
<accession>A0A818JXC0</accession>
<evidence type="ECO:0000256" key="1">
    <source>
        <dbReference type="ARBA" id="ARBA00004370"/>
    </source>
</evidence>
<keyword evidence="2 5" id="KW-0812">Transmembrane</keyword>
<keyword evidence="3 5" id="KW-1133">Transmembrane helix</keyword>
<dbReference type="PANTHER" id="PTHR46641:SF2">
    <property type="entry name" value="FMRFAMIDE RECEPTOR"/>
    <property type="match status" value="1"/>
</dbReference>
<dbReference type="PRINTS" id="PR00237">
    <property type="entry name" value="GPCRRHODOPSN"/>
</dbReference>
<dbReference type="PROSITE" id="PS50262">
    <property type="entry name" value="G_PROTEIN_RECEP_F1_2"/>
    <property type="match status" value="1"/>
</dbReference>
<dbReference type="Proteomes" id="UP000663848">
    <property type="component" value="Unassembled WGS sequence"/>
</dbReference>
<evidence type="ECO:0000259" key="6">
    <source>
        <dbReference type="PROSITE" id="PS50262"/>
    </source>
</evidence>
<evidence type="ECO:0000313" key="9">
    <source>
        <dbReference type="Proteomes" id="UP000663872"/>
    </source>
</evidence>
<evidence type="ECO:0000256" key="4">
    <source>
        <dbReference type="ARBA" id="ARBA00023136"/>
    </source>
</evidence>
<evidence type="ECO:0000256" key="3">
    <source>
        <dbReference type="ARBA" id="ARBA00022989"/>
    </source>
</evidence>
<comment type="subcellular location">
    <subcellularLocation>
        <location evidence="1">Membrane</location>
    </subcellularLocation>
</comment>
<proteinExistence type="predicted"/>
<dbReference type="InterPro" id="IPR017452">
    <property type="entry name" value="GPCR_Rhodpsn_7TM"/>
</dbReference>
<dbReference type="EMBL" id="CAJOBR010000701">
    <property type="protein sequence ID" value="CAF4537785.1"/>
    <property type="molecule type" value="Genomic_DNA"/>
</dbReference>
<feature type="transmembrane region" description="Helical" evidence="5">
    <location>
        <begin position="284"/>
        <end position="308"/>
    </location>
</feature>
<comment type="caution">
    <text evidence="7">The sequence shown here is derived from an EMBL/GenBank/DDBJ whole genome shotgun (WGS) entry which is preliminary data.</text>
</comment>
<organism evidence="7 9">
    <name type="scientific">Rotaria socialis</name>
    <dbReference type="NCBI Taxonomy" id="392032"/>
    <lineage>
        <taxon>Eukaryota</taxon>
        <taxon>Metazoa</taxon>
        <taxon>Spiralia</taxon>
        <taxon>Gnathifera</taxon>
        <taxon>Rotifera</taxon>
        <taxon>Eurotatoria</taxon>
        <taxon>Bdelloidea</taxon>
        <taxon>Philodinida</taxon>
        <taxon>Philodinidae</taxon>
        <taxon>Rotaria</taxon>
    </lineage>
</organism>
<sequence>MSSNSSNPNSDHSLDYIILFRLVVWGYAGLAISLFGIVGNIITIIVLMSPSLRIISTNIYLIALSCSNILFLLIFIPSYPIRYLIGYSAYTANQPPLAFEILLSRLPTTTVYNATLLSIIYLTIGLSIDRLISIKFPLKSKTILTKRVTLMTILFIYIFSIVYCIPYFLEQSYVPELKQCRLTNIGKKIHKYIRIYIYIPVVYVIPIVTLTCINIAVIKHLIETKRQKQSLCEKPNEKIHTDYHITLMVVCITIAFVFCQTSLAVLNAWFVIDPHGSIKSLKFHILNTITIILVVFYISTNFLLYFVFGKTIRSTLIQYISNIFSKHPQSTSTTINLQGSNVQKTTADDTTYQSACNEN</sequence>
<name>A0A818JXC0_9BILA</name>
<feature type="transmembrane region" description="Helical" evidence="5">
    <location>
        <begin position="110"/>
        <end position="128"/>
    </location>
</feature>
<dbReference type="Proteomes" id="UP000663872">
    <property type="component" value="Unassembled WGS sequence"/>
</dbReference>
<keyword evidence="4 5" id="KW-0472">Membrane</keyword>
<dbReference type="AlphaFoldDB" id="A0A818JXC0"/>
<feature type="transmembrane region" description="Helical" evidence="5">
    <location>
        <begin position="59"/>
        <end position="79"/>
    </location>
</feature>
<evidence type="ECO:0000256" key="2">
    <source>
        <dbReference type="ARBA" id="ARBA00022692"/>
    </source>
</evidence>
<feature type="transmembrane region" description="Helical" evidence="5">
    <location>
        <begin position="148"/>
        <end position="169"/>
    </location>
</feature>
<dbReference type="SUPFAM" id="SSF81321">
    <property type="entry name" value="Family A G protein-coupled receptor-like"/>
    <property type="match status" value="1"/>
</dbReference>
<protein>
    <recommendedName>
        <fullName evidence="6">G-protein coupled receptors family 1 profile domain-containing protein</fullName>
    </recommendedName>
</protein>
<dbReference type="PANTHER" id="PTHR46641">
    <property type="entry name" value="FMRFAMIDE RECEPTOR-RELATED"/>
    <property type="match status" value="1"/>
</dbReference>
<feature type="transmembrane region" description="Helical" evidence="5">
    <location>
        <begin position="195"/>
        <end position="222"/>
    </location>
</feature>
<evidence type="ECO:0000313" key="8">
    <source>
        <dbReference type="EMBL" id="CAF4537785.1"/>
    </source>
</evidence>
<dbReference type="InterPro" id="IPR052954">
    <property type="entry name" value="GPCR-Ligand_Int"/>
</dbReference>